<evidence type="ECO:0000256" key="1">
    <source>
        <dbReference type="SAM" id="Coils"/>
    </source>
</evidence>
<reference evidence="4 5" key="2">
    <citation type="submission" date="2018-11" db="EMBL/GenBank/DDBJ databases">
        <authorList>
            <consortium name="Pathogen Informatics"/>
        </authorList>
    </citation>
    <scope>NUCLEOTIDE SEQUENCE [LARGE SCALE GENOMIC DNA]</scope>
</reference>
<dbReference type="Proteomes" id="UP000267096">
    <property type="component" value="Unassembled WGS sequence"/>
</dbReference>
<feature type="region of interest" description="Disordered" evidence="2">
    <location>
        <begin position="139"/>
        <end position="161"/>
    </location>
</feature>
<dbReference type="GO" id="GO:0001227">
    <property type="term" value="F:DNA-binding transcription repressor activity, RNA polymerase II-specific"/>
    <property type="evidence" value="ECO:0007669"/>
    <property type="project" value="InterPro"/>
</dbReference>
<protein>
    <submittedName>
        <fullName evidence="6">DM14 domain-containing protein</fullName>
    </submittedName>
</protein>
<evidence type="ECO:0000256" key="2">
    <source>
        <dbReference type="SAM" id="MobiDB-lite"/>
    </source>
</evidence>
<name>A0A0M3KCG5_ANISI</name>
<dbReference type="InterPro" id="IPR039725">
    <property type="entry name" value="CC2D1A/B"/>
</dbReference>
<evidence type="ECO:0000313" key="4">
    <source>
        <dbReference type="EMBL" id="VDK63011.1"/>
    </source>
</evidence>
<dbReference type="EMBL" id="UYRR01034981">
    <property type="protein sequence ID" value="VDK63011.1"/>
    <property type="molecule type" value="Genomic_DNA"/>
</dbReference>
<evidence type="ECO:0000313" key="5">
    <source>
        <dbReference type="Proteomes" id="UP000267096"/>
    </source>
</evidence>
<evidence type="ECO:0000313" key="6">
    <source>
        <dbReference type="WBParaSite" id="ASIM_0001866501-mRNA-1"/>
    </source>
</evidence>
<feature type="coiled-coil region" evidence="1">
    <location>
        <begin position="170"/>
        <end position="215"/>
    </location>
</feature>
<sequence>MDFASIEAATYGDVENDEELMAELLALEADEKAKANKARAHAASKAPKTPKTVTNSKQFTAPAASEAERIRSSVYWQREIVKGFADVAMKHAPSKGAGQLTPELLSQALKDIPDDELLADDDEEIDDAELLDELSNLVASEKKDGKTSSPTKKHVKEQQQPVGAVDTAMLKRLQQLNTDYSAVLKTANAEGSSVKARRQAEYQRAINKIQELLKKVEAGKPIDEAEIPVAIPASAPPVQPKPTTLPPLVAPRKPSPPVSIVVTFMVIFHFLVLPF</sequence>
<proteinExistence type="predicted"/>
<keyword evidence="1" id="KW-0175">Coiled coil</keyword>
<dbReference type="PANTHER" id="PTHR13076">
    <property type="entry name" value="COILED-COIL AND C2 DOMAIN-CONTAINING PROTEIN 1-LIKE"/>
    <property type="match status" value="1"/>
</dbReference>
<gene>
    <name evidence="4" type="ORF">ASIM_LOCUS18063</name>
</gene>
<feature type="domain" description="DM14" evidence="3">
    <location>
        <begin position="178"/>
        <end position="230"/>
    </location>
</feature>
<dbReference type="Pfam" id="PF21528">
    <property type="entry name" value="CC2D1A-B_DM14"/>
    <property type="match status" value="1"/>
</dbReference>
<feature type="region of interest" description="Disordered" evidence="2">
    <location>
        <begin position="36"/>
        <end position="64"/>
    </location>
</feature>
<evidence type="ECO:0000259" key="3">
    <source>
        <dbReference type="Pfam" id="PF21528"/>
    </source>
</evidence>
<accession>A0A0M3KCG5</accession>
<dbReference type="WBParaSite" id="ASIM_0001866501-mRNA-1">
    <property type="protein sequence ID" value="ASIM_0001866501-mRNA-1"/>
    <property type="gene ID" value="ASIM_0001866501"/>
</dbReference>
<dbReference type="InterPro" id="IPR006608">
    <property type="entry name" value="CC2D1A/B_DM14"/>
</dbReference>
<keyword evidence="5" id="KW-1185">Reference proteome</keyword>
<dbReference type="PANTHER" id="PTHR13076:SF9">
    <property type="entry name" value="COILED-COIL AND C2 DOMAIN-CONTAINING PROTEIN 1-LIKE"/>
    <property type="match status" value="1"/>
</dbReference>
<dbReference type="OrthoDB" id="19996at2759"/>
<reference evidence="6" key="1">
    <citation type="submission" date="2017-02" db="UniProtKB">
        <authorList>
            <consortium name="WormBaseParasite"/>
        </authorList>
    </citation>
    <scope>IDENTIFICATION</scope>
</reference>
<dbReference type="AlphaFoldDB" id="A0A0M3KCG5"/>
<organism evidence="6">
    <name type="scientific">Anisakis simplex</name>
    <name type="common">Herring worm</name>
    <dbReference type="NCBI Taxonomy" id="6269"/>
    <lineage>
        <taxon>Eukaryota</taxon>
        <taxon>Metazoa</taxon>
        <taxon>Ecdysozoa</taxon>
        <taxon>Nematoda</taxon>
        <taxon>Chromadorea</taxon>
        <taxon>Rhabditida</taxon>
        <taxon>Spirurina</taxon>
        <taxon>Ascaridomorpha</taxon>
        <taxon>Ascaridoidea</taxon>
        <taxon>Anisakidae</taxon>
        <taxon>Anisakis</taxon>
        <taxon>Anisakis simplex complex</taxon>
    </lineage>
</organism>